<feature type="compositionally biased region" description="Low complexity" evidence="1">
    <location>
        <begin position="27"/>
        <end position="39"/>
    </location>
</feature>
<reference evidence="2" key="1">
    <citation type="submission" date="2021-06" db="EMBL/GenBank/DDBJ databases">
        <authorList>
            <person name="Kallberg Y."/>
            <person name="Tangrot J."/>
            <person name="Rosling A."/>
        </authorList>
    </citation>
    <scope>NUCLEOTIDE SEQUENCE</scope>
    <source>
        <strain evidence="2">FL966</strain>
    </source>
</reference>
<name>A0A9N9J1K9_9GLOM</name>
<organism evidence="2 3">
    <name type="scientific">Cetraspora pellucida</name>
    <dbReference type="NCBI Taxonomy" id="1433469"/>
    <lineage>
        <taxon>Eukaryota</taxon>
        <taxon>Fungi</taxon>
        <taxon>Fungi incertae sedis</taxon>
        <taxon>Mucoromycota</taxon>
        <taxon>Glomeromycotina</taxon>
        <taxon>Glomeromycetes</taxon>
        <taxon>Diversisporales</taxon>
        <taxon>Gigasporaceae</taxon>
        <taxon>Cetraspora</taxon>
    </lineage>
</organism>
<dbReference type="AlphaFoldDB" id="A0A9N9J1K9"/>
<protein>
    <submittedName>
        <fullName evidence="2">9193_t:CDS:1</fullName>
    </submittedName>
</protein>
<comment type="caution">
    <text evidence="2">The sequence shown here is derived from an EMBL/GenBank/DDBJ whole genome shotgun (WGS) entry which is preliminary data.</text>
</comment>
<gene>
    <name evidence="2" type="ORF">CPELLU_LOCUS15304</name>
</gene>
<evidence type="ECO:0000313" key="3">
    <source>
        <dbReference type="Proteomes" id="UP000789759"/>
    </source>
</evidence>
<sequence length="188" mass="21916">MSKQSAQQTQYGGRKTDDYSNNLDVYSNNISESESENCNDYSSNYESDNETNTIESPIFQPSKVEELMSNTTYFTKQISLTYSKRQERFDNKFIQKDLLNKICKIAFSPARNISNNKGSLKNIHLWDYLLPNYGVKERISLLDAYKREELADKLVIQIEQNKYKKFSVIDDISEIYRVSEVHKCINGQ</sequence>
<feature type="region of interest" description="Disordered" evidence="1">
    <location>
        <begin position="1"/>
        <end position="53"/>
    </location>
</feature>
<accession>A0A9N9J1K9</accession>
<evidence type="ECO:0000313" key="2">
    <source>
        <dbReference type="EMBL" id="CAG8761033.1"/>
    </source>
</evidence>
<proteinExistence type="predicted"/>
<feature type="compositionally biased region" description="Polar residues" evidence="1">
    <location>
        <begin position="40"/>
        <end position="53"/>
    </location>
</feature>
<evidence type="ECO:0000256" key="1">
    <source>
        <dbReference type="SAM" id="MobiDB-lite"/>
    </source>
</evidence>
<dbReference type="EMBL" id="CAJVQA010019876">
    <property type="protein sequence ID" value="CAG8761033.1"/>
    <property type="molecule type" value="Genomic_DNA"/>
</dbReference>
<dbReference type="Proteomes" id="UP000789759">
    <property type="component" value="Unassembled WGS sequence"/>
</dbReference>
<dbReference type="OrthoDB" id="2394087at2759"/>
<feature type="compositionally biased region" description="Polar residues" evidence="1">
    <location>
        <begin position="1"/>
        <end position="11"/>
    </location>
</feature>
<keyword evidence="3" id="KW-1185">Reference proteome</keyword>